<dbReference type="RefSeq" id="WP_015185373.1">
    <property type="nucleotide sequence ID" value="NC_019738.1"/>
</dbReference>
<evidence type="ECO:0000313" key="4">
    <source>
        <dbReference type="EMBL" id="AFZ21240.1"/>
    </source>
</evidence>
<dbReference type="PANTHER" id="PTHR31088:SF6">
    <property type="entry name" value="PHAGE SHOCK PROTEIN A"/>
    <property type="match status" value="1"/>
</dbReference>
<keyword evidence="5" id="KW-1185">Reference proteome</keyword>
<gene>
    <name evidence="4" type="ORF">Mic7113_5608</name>
</gene>
<dbReference type="InterPro" id="IPR007157">
    <property type="entry name" value="PspA_VIPP1"/>
</dbReference>
<dbReference type="OrthoDB" id="9779630at2"/>
<sequence length="253" mass="27950">MGLMDRILRVIRANLNNLIGQAEDPEKVLEQAVEEMQQDLIQLRQAVAQAIATQKRTERQAAQAETTAQEWYNRAQLALSNGDDNLAREALTRRKSYQETAKAMRTQLTQQSAVVSKLKENMRTLESKISEAKTKKDLYIARARSAQASQKINEMLGNMGTGTAISAFERMEEKVMQLEAQSEAIAELGSTDLEKRFASLEGGNEVDSELAAMKANLMSGTESAKLPSAQTSSAQNPEVEAELKKLRSEIEGS</sequence>
<evidence type="ECO:0000256" key="3">
    <source>
        <dbReference type="SAM" id="MobiDB-lite"/>
    </source>
</evidence>
<dbReference type="AlphaFoldDB" id="K9WLF6"/>
<feature type="coiled-coil region" evidence="2">
    <location>
        <begin position="26"/>
        <end position="74"/>
    </location>
</feature>
<comment type="similarity">
    <text evidence="1">Belongs to the PspA/Vipp/IM30 family.</text>
</comment>
<dbReference type="Pfam" id="PF04012">
    <property type="entry name" value="PspA_IM30"/>
    <property type="match status" value="1"/>
</dbReference>
<dbReference type="Proteomes" id="UP000010471">
    <property type="component" value="Chromosome"/>
</dbReference>
<keyword evidence="2" id="KW-0175">Coiled coil</keyword>
<feature type="compositionally biased region" description="Basic and acidic residues" evidence="3">
    <location>
        <begin position="241"/>
        <end position="253"/>
    </location>
</feature>
<feature type="coiled-coil region" evidence="2">
    <location>
        <begin position="108"/>
        <end position="142"/>
    </location>
</feature>
<reference evidence="4 5" key="1">
    <citation type="submission" date="2012-06" db="EMBL/GenBank/DDBJ databases">
        <title>Finished chromosome of genome of Microcoleus sp. PCC 7113.</title>
        <authorList>
            <consortium name="US DOE Joint Genome Institute"/>
            <person name="Gugger M."/>
            <person name="Coursin T."/>
            <person name="Rippka R."/>
            <person name="Tandeau De Marsac N."/>
            <person name="Huntemann M."/>
            <person name="Wei C.-L."/>
            <person name="Han J."/>
            <person name="Detter J.C."/>
            <person name="Han C."/>
            <person name="Tapia R."/>
            <person name="Chen A."/>
            <person name="Kyrpides N."/>
            <person name="Mavromatis K."/>
            <person name="Markowitz V."/>
            <person name="Szeto E."/>
            <person name="Ivanova N."/>
            <person name="Pagani I."/>
            <person name="Pati A."/>
            <person name="Goodwin L."/>
            <person name="Nordberg H.P."/>
            <person name="Cantor M.N."/>
            <person name="Hua S.X."/>
            <person name="Woyke T."/>
            <person name="Kerfeld C.A."/>
        </authorList>
    </citation>
    <scope>NUCLEOTIDE SEQUENCE [LARGE SCALE GENOMIC DNA]</scope>
    <source>
        <strain evidence="4 5">PCC 7113</strain>
    </source>
</reference>
<dbReference type="STRING" id="1173027.Mic7113_5608"/>
<feature type="region of interest" description="Disordered" evidence="3">
    <location>
        <begin position="221"/>
        <end position="253"/>
    </location>
</feature>
<dbReference type="PANTHER" id="PTHR31088">
    <property type="entry name" value="MEMBRANE-ASSOCIATED PROTEIN VIPP1, CHLOROPLASTIC"/>
    <property type="match status" value="1"/>
</dbReference>
<organism evidence="4 5">
    <name type="scientific">Allocoleopsis franciscana PCC 7113</name>
    <dbReference type="NCBI Taxonomy" id="1173027"/>
    <lineage>
        <taxon>Bacteria</taxon>
        <taxon>Bacillati</taxon>
        <taxon>Cyanobacteriota</taxon>
        <taxon>Cyanophyceae</taxon>
        <taxon>Coleofasciculales</taxon>
        <taxon>Coleofasciculaceae</taxon>
        <taxon>Allocoleopsis</taxon>
        <taxon>Allocoleopsis franciscana</taxon>
    </lineage>
</organism>
<dbReference type="eggNOG" id="COG1842">
    <property type="taxonomic scope" value="Bacteria"/>
</dbReference>
<protein>
    <submittedName>
        <fullName evidence="4">Phage shock protein A (IM30), suppresses sigma54-dependent transcription</fullName>
    </submittedName>
</protein>
<proteinExistence type="inferred from homology"/>
<evidence type="ECO:0000256" key="2">
    <source>
        <dbReference type="SAM" id="Coils"/>
    </source>
</evidence>
<feature type="compositionally biased region" description="Polar residues" evidence="3">
    <location>
        <begin position="221"/>
        <end position="236"/>
    </location>
</feature>
<evidence type="ECO:0000313" key="5">
    <source>
        <dbReference type="Proteomes" id="UP000010471"/>
    </source>
</evidence>
<dbReference type="PATRIC" id="fig|1173027.3.peg.6209"/>
<name>K9WLF6_9CYAN</name>
<dbReference type="HOGENOM" id="CLU_056466_3_2_3"/>
<dbReference type="EMBL" id="CP003630">
    <property type="protein sequence ID" value="AFZ21240.1"/>
    <property type="molecule type" value="Genomic_DNA"/>
</dbReference>
<dbReference type="KEGG" id="mic:Mic7113_5608"/>
<evidence type="ECO:0000256" key="1">
    <source>
        <dbReference type="ARBA" id="ARBA00043985"/>
    </source>
</evidence>
<accession>K9WLF6</accession>